<evidence type="ECO:0000256" key="6">
    <source>
        <dbReference type="ARBA" id="ARBA00023242"/>
    </source>
</evidence>
<evidence type="ECO:0000256" key="8">
    <source>
        <dbReference type="SAM" id="MobiDB-lite"/>
    </source>
</evidence>
<feature type="region of interest" description="Disordered" evidence="8">
    <location>
        <begin position="77"/>
        <end position="116"/>
    </location>
</feature>
<dbReference type="OrthoDB" id="20839at2759"/>
<evidence type="ECO:0000256" key="1">
    <source>
        <dbReference type="ARBA" id="ARBA00004123"/>
    </source>
</evidence>
<evidence type="ECO:0000256" key="5">
    <source>
        <dbReference type="ARBA" id="ARBA00022833"/>
    </source>
</evidence>
<evidence type="ECO:0000256" key="2">
    <source>
        <dbReference type="ARBA" id="ARBA00022723"/>
    </source>
</evidence>
<keyword evidence="5" id="KW-0862">Zinc</keyword>
<dbReference type="InterPro" id="IPR050701">
    <property type="entry name" value="Histone_Mod_Regulator"/>
</dbReference>
<dbReference type="EMBL" id="CP054538">
    <property type="protein sequence ID" value="QSL65621.1"/>
    <property type="molecule type" value="Genomic_DNA"/>
</dbReference>
<dbReference type="PROSITE" id="PS51805">
    <property type="entry name" value="EPHD"/>
    <property type="match status" value="1"/>
</dbReference>
<keyword evidence="2" id="KW-0479">Metal-binding</keyword>
<dbReference type="CDD" id="cd15492">
    <property type="entry name" value="PHD_BRPF_JADE_like"/>
    <property type="match status" value="1"/>
</dbReference>
<sequence length="675" mass="78903">MHDFCTPEKTVLRARNEQFIGKRDKEWFLGLTTRGRVPNMYEQITEKPREERSYLEFYPNFDINQPLRIIYSKDDHNSAIPHQSDDPNSPGSHKLCGGSSQGIDLDRNDDPSLGPKIAKKEKHTLDSDVSLCNVSKQDKTPGLDQQLKNIENPCIQESSKFSFRNIQPFEKETRYTGRSMTEYGYQEADVWTRPSDTYIRFVEESKDVLANRVEYDMDEQEQYNSKRLKSEGDTISHEFFEIVLTKIEKEWTEFDKKMPKDQSKENLSPDDSKCSICDDGECENVNAIVFCDGCNLAVHQDCYGIPYIPEGQWLCRKCLISPQSTLNCVFCPNTSGAFKQTSDNRWAHLLCAIWIPEVTVMNTVYQEPIDNIYKIPASRWKLICYICQQRMGASIQCANKSCYRAFHVTCARMIKLYMPMKKNSTELKAYCDKHVPSFWRNEHNIAKFLHDTRKHFLSYTPSTSEFLENNHNSNYIPGSSSKIYINLKKAKTYSLIPVYIQNRILDYIHNFPIRKKSIFITDICKYWSLKKESRKNASLIKRLQLRTENEIRNLSADQLSERIEFAKILKSDLEKLLELTDFVKKREEEKKKISCCLETVTDTLYFPITSIVRYILNCVERWDKNRLFSNIPIDAINYNSINGMPTSLSMISKKIEDREYTNLLQFKVFFPKTRN</sequence>
<dbReference type="GO" id="GO:0005634">
    <property type="term" value="C:nucleus"/>
    <property type="evidence" value="ECO:0007669"/>
    <property type="project" value="UniProtKB-SubCell"/>
</dbReference>
<protein>
    <recommendedName>
        <fullName evidence="13">PHD-type domain-containing protein</fullName>
    </recommendedName>
</protein>
<keyword evidence="4 7" id="KW-0863">Zinc-finger</keyword>
<dbReference type="Gene3D" id="3.30.40.10">
    <property type="entry name" value="Zinc/RING finger domain, C3HC4 (zinc finger)"/>
    <property type="match status" value="2"/>
</dbReference>
<dbReference type="SMART" id="SM00249">
    <property type="entry name" value="PHD"/>
    <property type="match status" value="2"/>
</dbReference>
<dbReference type="InterPro" id="IPR001965">
    <property type="entry name" value="Znf_PHD"/>
</dbReference>
<keyword evidence="12" id="KW-1185">Reference proteome</keyword>
<evidence type="ECO:0000256" key="4">
    <source>
        <dbReference type="ARBA" id="ARBA00022771"/>
    </source>
</evidence>
<dbReference type="PROSITE" id="PS50016">
    <property type="entry name" value="ZF_PHD_2"/>
    <property type="match status" value="1"/>
</dbReference>
<evidence type="ECO:0000256" key="7">
    <source>
        <dbReference type="PROSITE-ProRule" id="PRU00146"/>
    </source>
</evidence>
<dbReference type="GO" id="GO:0032991">
    <property type="term" value="C:protein-containing complex"/>
    <property type="evidence" value="ECO:0007669"/>
    <property type="project" value="UniProtKB-ARBA"/>
</dbReference>
<name>A0A899FV11_9ASCO</name>
<dbReference type="InterPro" id="IPR019787">
    <property type="entry name" value="Znf_PHD-finger"/>
</dbReference>
<keyword evidence="6" id="KW-0539">Nucleus</keyword>
<dbReference type="GO" id="GO:0006357">
    <property type="term" value="P:regulation of transcription by RNA polymerase II"/>
    <property type="evidence" value="ECO:0007669"/>
    <property type="project" value="TreeGrafter"/>
</dbReference>
<dbReference type="Pfam" id="PF10513">
    <property type="entry name" value="EPL1"/>
    <property type="match status" value="1"/>
</dbReference>
<evidence type="ECO:0000259" key="10">
    <source>
        <dbReference type="PROSITE" id="PS51805"/>
    </source>
</evidence>
<gene>
    <name evidence="11" type="ORF">MERGE_002934</name>
</gene>
<feature type="domain" description="PHD-type" evidence="10">
    <location>
        <begin position="325"/>
        <end position="435"/>
    </location>
</feature>
<evidence type="ECO:0000259" key="9">
    <source>
        <dbReference type="PROSITE" id="PS50016"/>
    </source>
</evidence>
<dbReference type="InterPro" id="IPR019542">
    <property type="entry name" value="Enhancer_polycomb-like_N"/>
</dbReference>
<dbReference type="InterPro" id="IPR011011">
    <property type="entry name" value="Znf_FYVE_PHD"/>
</dbReference>
<evidence type="ECO:0000256" key="3">
    <source>
        <dbReference type="ARBA" id="ARBA00022737"/>
    </source>
</evidence>
<evidence type="ECO:0000313" key="12">
    <source>
        <dbReference type="Proteomes" id="UP000663699"/>
    </source>
</evidence>
<organism evidence="11 12">
    <name type="scientific">Pneumocystis wakefieldiae</name>
    <dbReference type="NCBI Taxonomy" id="38082"/>
    <lineage>
        <taxon>Eukaryota</taxon>
        <taxon>Fungi</taxon>
        <taxon>Dikarya</taxon>
        <taxon>Ascomycota</taxon>
        <taxon>Taphrinomycotina</taxon>
        <taxon>Pneumocystomycetes</taxon>
        <taxon>Pneumocystaceae</taxon>
        <taxon>Pneumocystis</taxon>
    </lineage>
</organism>
<accession>A0A899FV11</accession>
<evidence type="ECO:0000313" key="11">
    <source>
        <dbReference type="EMBL" id="QSL65621.1"/>
    </source>
</evidence>
<evidence type="ECO:0008006" key="13">
    <source>
        <dbReference type="Google" id="ProtNLM"/>
    </source>
</evidence>
<dbReference type="PANTHER" id="PTHR13793:SF107">
    <property type="entry name" value="BROMODOMAIN-CONTAINING PROTEIN HOMOLOG"/>
    <property type="match status" value="1"/>
</dbReference>
<dbReference type="AlphaFoldDB" id="A0A899FV11"/>
<dbReference type="GO" id="GO:0008270">
    <property type="term" value="F:zinc ion binding"/>
    <property type="evidence" value="ECO:0007669"/>
    <property type="project" value="UniProtKB-KW"/>
</dbReference>
<dbReference type="Pfam" id="PF13831">
    <property type="entry name" value="PHD_2"/>
    <property type="match status" value="1"/>
</dbReference>
<proteinExistence type="predicted"/>
<dbReference type="Proteomes" id="UP000663699">
    <property type="component" value="Chromosome 7"/>
</dbReference>
<comment type="subcellular location">
    <subcellularLocation>
        <location evidence="1">Nucleus</location>
    </subcellularLocation>
</comment>
<dbReference type="FunFam" id="3.30.40.10:FF:000008">
    <property type="entry name" value="Bromodomain containing 1, isoform CRA_a"/>
    <property type="match status" value="1"/>
</dbReference>
<dbReference type="CDD" id="cd15670">
    <property type="entry name" value="ePHD_BRPF"/>
    <property type="match status" value="1"/>
</dbReference>
<dbReference type="InterPro" id="IPR013083">
    <property type="entry name" value="Znf_RING/FYVE/PHD"/>
</dbReference>
<keyword evidence="3" id="KW-0677">Repeat</keyword>
<dbReference type="FunFam" id="3.30.40.10:FF:000007">
    <property type="entry name" value="Bromodomain containing 1, isoform CRA_b"/>
    <property type="match status" value="1"/>
</dbReference>
<dbReference type="PANTHER" id="PTHR13793">
    <property type="entry name" value="PHD FINGER PROTEINS"/>
    <property type="match status" value="1"/>
</dbReference>
<feature type="domain" description="PHD-type" evidence="9">
    <location>
        <begin position="271"/>
        <end position="321"/>
    </location>
</feature>
<reference evidence="11" key="1">
    <citation type="submission" date="2020-06" db="EMBL/GenBank/DDBJ databases">
        <title>Genomes of multiple members of Pneumocystis genus reveal paths to human pathogen Pneumocystis jirovecii.</title>
        <authorList>
            <person name="Cisse O.H."/>
            <person name="Ma L."/>
            <person name="Dekker J."/>
            <person name="Khil P."/>
            <person name="Jo J."/>
            <person name="Brenchley J."/>
            <person name="Blair R."/>
            <person name="Pahar B."/>
            <person name="Chabe M."/>
            <person name="Van Rompay K.A."/>
            <person name="Keesler R."/>
            <person name="Sukura A."/>
            <person name="Hirsch V."/>
            <person name="Kutty G."/>
            <person name="Liu Y."/>
            <person name="Peng L."/>
            <person name="Chen J."/>
            <person name="Song J."/>
            <person name="Weissenbacher-Lang C."/>
            <person name="Xu J."/>
            <person name="Upham N.S."/>
            <person name="Stajich J.E."/>
            <person name="Cuomo C.A."/>
            <person name="Cushion M.T."/>
            <person name="Kovacs J.A."/>
        </authorList>
    </citation>
    <scope>NUCLEOTIDE SEQUENCE</scope>
    <source>
        <strain evidence="11">2A</strain>
    </source>
</reference>
<dbReference type="InterPro" id="IPR034732">
    <property type="entry name" value="EPHD"/>
</dbReference>
<dbReference type="Pfam" id="PF13832">
    <property type="entry name" value="zf-HC5HC2H_2"/>
    <property type="match status" value="1"/>
</dbReference>
<dbReference type="SUPFAM" id="SSF57903">
    <property type="entry name" value="FYVE/PHD zinc finger"/>
    <property type="match status" value="2"/>
</dbReference>